<dbReference type="InterPro" id="IPR036372">
    <property type="entry name" value="BEACH_dom_sf"/>
</dbReference>
<feature type="compositionally biased region" description="Polar residues" evidence="1">
    <location>
        <begin position="2086"/>
        <end position="2108"/>
    </location>
</feature>
<evidence type="ECO:0000259" key="2">
    <source>
        <dbReference type="PROSITE" id="PS50197"/>
    </source>
</evidence>
<gene>
    <name evidence="3" type="ORF">M9Y10_019236</name>
</gene>
<evidence type="ECO:0000313" key="3">
    <source>
        <dbReference type="EMBL" id="KAK8848180.1"/>
    </source>
</evidence>
<dbReference type="Proteomes" id="UP001470230">
    <property type="component" value="Unassembled WGS sequence"/>
</dbReference>
<feature type="domain" description="BEACH" evidence="2">
    <location>
        <begin position="1946"/>
        <end position="2242"/>
    </location>
</feature>
<accession>A0ABR2HIX0</accession>
<organism evidence="3 4">
    <name type="scientific">Tritrichomonas musculus</name>
    <dbReference type="NCBI Taxonomy" id="1915356"/>
    <lineage>
        <taxon>Eukaryota</taxon>
        <taxon>Metamonada</taxon>
        <taxon>Parabasalia</taxon>
        <taxon>Tritrichomonadida</taxon>
        <taxon>Tritrichomonadidae</taxon>
        <taxon>Tritrichomonas</taxon>
    </lineage>
</organism>
<dbReference type="InterPro" id="IPR050865">
    <property type="entry name" value="BEACH_Domain"/>
</dbReference>
<dbReference type="PANTHER" id="PTHR13743">
    <property type="entry name" value="BEIGE/BEACH-RELATED"/>
    <property type="match status" value="1"/>
</dbReference>
<evidence type="ECO:0000313" key="4">
    <source>
        <dbReference type="Proteomes" id="UP001470230"/>
    </source>
</evidence>
<evidence type="ECO:0000256" key="1">
    <source>
        <dbReference type="SAM" id="MobiDB-lite"/>
    </source>
</evidence>
<dbReference type="SUPFAM" id="SSF81837">
    <property type="entry name" value="BEACH domain"/>
    <property type="match status" value="1"/>
</dbReference>
<sequence>MLKFSFLDSQPDIHPLAAIFQIQNSIFNSIKDSNNEMHQLVLSFIPILDKQRMSQLTSLLKKHEHIKDIIDKFHFPKRFDTNIIDAYNLTIKDPTIFPESLIVSISFASVIWYCDSSSRNTKDFEDLISFLSGLLNCNQKMNFIISYAFKKLLKGAVNSSSFKWHPTVFRIVFSHIFINTSLDTKIYKQLINFFKIVVDYNHSDSMNEMMKLITTIFKDDRKIINWDEIQLVIFLFMPFINSLDDQALSFISLLSYKTKSPALVDTFILLPSLLLNSLDFDDDDHQFYQPVSQFGKINVRSLPISFSHSGSFYNGMENPNFSSFEELQTGNQSHLNENTIIAVEKVADCINKAAMTYREQFFLTFGKMFTILKNSNRYIQTCTAFVLLMEYTFKSVPIDLFLSILKETVLFQPEYNIYALHGLDKMINYLRNRVFQMVIENSPPSISSFFEKSSCYPFLLTEHLNRLLFLQPDIFYEYFLDEKNADIFIQSALHLYCLENESAFDDSDKIISKNDRKSMLETYDVKKARNDNFLFLMKITSKTDLFSFEDFASGFLWFMLEDDISYYILFFLKKVIANFKKKENCDISATVDFIMRILLKIISVIKNDNSSLFNDLAVSLADSIQDGLIQNSIIFPSFESAFSLFFDILDLIPSKSLLESCFTMIEIYNQIERWRPLNPFHYRILLKAIQKIEGENISDLTFAHLYNMLSLSSNLKNKNVFHIKKPSILPLLFFVFVQAKKEMTFLNNLNQLCDFSVYNAAACHDGGIDAILLDYLINSKSKNKDDEKVLVNYCGITFSLYFTFDQLKTVIFPLLVKIFQIKSDNSVCAKLSNIIGEKIDQISLISCEKLIEVITQMKNSPVPKFRIGTFKPTLKFFNIPKTFFINSKFIIKFDLLLDAESISSSNTSINLFSIIDENDENSPEIRLLTDQMSLILCQKVNGIEHFRHVVRIMPPNGWNTYEFHFETNENTFSLCTFINEEEMNYFQNMTFPHFVSEKVSVSLGGYTKILIDDWLNVEFGYISHFAVATTANTNIMENNKNEPIKTENTCNDNIYTEFKDYFILENMRYNVICIMSDIDCNSNFFVYSEKKSGIKAFINFTNLENRNNLLFYLVKGNFINSFCQNFFGNFTDAFYPNYVKLIFDILAQIIPITQHPLNYLDIDSMMHYLSSSVDHLDSDLFFCVTAIFNEISSVKGDRYSNRWFELLIINFWLWSRMKPDDFKRVLYYFSHQLVFSHPDYFRRISYFSLLLNQYYLMFCMKDDGVTHEYQVPDFTVFRKEYSFDDIEDCRKIFECFLNRIILLKVEQTDIETLFSHLFSSSSFKTILTMLHLLVAIPSTTLRQSQNASRHLTMLHNFFSEKYKDHLSIEIIEQVLILIHKLAGDDIHQHFLSAAHELKLLYSDDNYNKLNITEFFKSISHYVYEYPNISIFLCILALNWYKSTDLDKTDRDNINSLVCSILLLICNKKDSIALFEFCSFWYIWPILLAYTLESNLRRSISFFLSKMLIYSPSPISEMDKIIDICNLITSTHYAKINLAFEFMKELCGIELNLVGGVDLNSESTDTQIIRHSILRIFYSIFLHFSSLPINNNIYVSKQIIDSEMCTIRKDGLLRDYETFLIDENDQLKLTPLTTPQEFEQLICADFTGYKMNFKVRLNKEGEWNDKEKAIFILSLLQKCKVESFDNKIETVYIIIQYFMNKESLPIDRMIIVQSSLKSVFEPLTDAYGKQFNQNISTFSKVFHQLMESMYDLLFTNKNTNSEAYVRRSHLLLNEEVSRITILTDITTIPPSTVKRSNILASDFCPHLMKRTFQKETVPVIQRGQPILELKCARVKLNSVKKYIFRLYKDSFCLSGHKTVSLDDVTMILARKRSNMIELSQFGSDSGSKDKEREKESKEKDTSIEIFTVDGRSFLIDFFNVENSTVVRSFLEVPLPSIQFIQKSSSSSPASDVFSIPKITQKWAQGLISNFDYLMMLNVFSGRTFNDEKLYPLFPSILADFDNHTMIRDIAHQFRYNNSYVKKKNLAKTLMELQMIKPEFYYSSRMIMDPSMYIGQKQSIRSLSLPINTSSFVHYLPKARSSDEIVTDNASTTTINNSSDVSTSQHRNSMNTNDTDDNNAGTSQNFGYTYDDDNDNDSDTIKLPHWASSPFEFVYKHRILLESKSVNEYLGEWVFDVFGPKMKGNFGHRQLFNTSHHPSRCIRPLFDITDKPTQHFKIKNAKIVSATTVLSGPIEFKFLFLLNNGSLISMVINTSTFSNPSLKIERRSISNNLAGRFVMSSFRGNSLVLARDDRKVFNFKESNIDTSNLANMANFNYFNNLSRNLSGPSSMFYLATDTDFFFASQNGATFCPDSTTIATVKFSTSLFYYPNVNNGNNNSNNSTQSGLEFRYGFNYLYSNEPSSSCEIYDRSNIKIIWRSDEKIISIDASWRFKVVAFATADGFLHVGSIRNGSEVTKYDLKTFAFNESDQNQVRNIKITRNFGFIVVSLLDRFLIFSVNGDFIKQSRLISLLPSTLNKQNQTNEELPPKVTEKVIRLFSLNKRGIDFIAYQNDIFEIKIFEAFYPDKIQKICFAGCPVLCVEYDPATNGYLIVRESGRISLISSCV</sequence>
<dbReference type="InterPro" id="IPR000409">
    <property type="entry name" value="BEACH_dom"/>
</dbReference>
<keyword evidence="4" id="KW-1185">Reference proteome</keyword>
<dbReference type="Pfam" id="PF02138">
    <property type="entry name" value="Beach"/>
    <property type="match status" value="1"/>
</dbReference>
<feature type="region of interest" description="Disordered" evidence="1">
    <location>
        <begin position="2085"/>
        <end position="2124"/>
    </location>
</feature>
<reference evidence="3 4" key="1">
    <citation type="submission" date="2024-04" db="EMBL/GenBank/DDBJ databases">
        <title>Tritrichomonas musculus Genome.</title>
        <authorList>
            <person name="Alves-Ferreira E."/>
            <person name="Grigg M."/>
            <person name="Lorenzi H."/>
            <person name="Galac M."/>
        </authorList>
    </citation>
    <scope>NUCLEOTIDE SEQUENCE [LARGE SCALE GENOMIC DNA]</scope>
    <source>
        <strain evidence="3 4">EAF2021</strain>
    </source>
</reference>
<dbReference type="EMBL" id="JAPFFF010000027">
    <property type="protein sequence ID" value="KAK8848180.1"/>
    <property type="molecule type" value="Genomic_DNA"/>
</dbReference>
<proteinExistence type="predicted"/>
<name>A0ABR2HIX0_9EUKA</name>
<dbReference type="Gene3D" id="1.10.1540.10">
    <property type="entry name" value="BEACH domain"/>
    <property type="match status" value="1"/>
</dbReference>
<protein>
    <recommendedName>
        <fullName evidence="2">BEACH domain-containing protein</fullName>
    </recommendedName>
</protein>
<dbReference type="SMART" id="SM01026">
    <property type="entry name" value="Beach"/>
    <property type="match status" value="1"/>
</dbReference>
<comment type="caution">
    <text evidence="3">The sequence shown here is derived from an EMBL/GenBank/DDBJ whole genome shotgun (WGS) entry which is preliminary data.</text>
</comment>
<dbReference type="PROSITE" id="PS50197">
    <property type="entry name" value="BEACH"/>
    <property type="match status" value="1"/>
</dbReference>